<dbReference type="EMBL" id="MU825407">
    <property type="protein sequence ID" value="KAJ7391197.1"/>
    <property type="molecule type" value="Genomic_DNA"/>
</dbReference>
<dbReference type="AlphaFoldDB" id="A0A9X0D8F1"/>
<gene>
    <name evidence="1" type="ORF">OS493_019328</name>
</gene>
<name>A0A9X0D8F1_9CNID</name>
<evidence type="ECO:0000313" key="2">
    <source>
        <dbReference type="Proteomes" id="UP001163046"/>
    </source>
</evidence>
<protein>
    <submittedName>
        <fullName evidence="1">Uncharacterized protein</fullName>
    </submittedName>
</protein>
<dbReference type="OrthoDB" id="10132043at2759"/>
<proteinExistence type="predicted"/>
<sequence length="159" mass="18477">MSNSLVERKIENVQLLVKYYRGKLYLTAYSLIAKSDAPNGFKKWFRTELGVIYETALRYMTVASLIDLYPRLLICDLSFSQLLKHNRSLQKFLETAEELRNQLSQPVGISIQDEVNSIVPKEVQVPVYQFKEDPDSCYENHFYDPTLVKNQRMMIGMVG</sequence>
<evidence type="ECO:0000313" key="1">
    <source>
        <dbReference type="EMBL" id="KAJ7391197.1"/>
    </source>
</evidence>
<dbReference type="Proteomes" id="UP001163046">
    <property type="component" value="Unassembled WGS sequence"/>
</dbReference>
<reference evidence="1" key="1">
    <citation type="submission" date="2023-01" db="EMBL/GenBank/DDBJ databases">
        <title>Genome assembly of the deep-sea coral Lophelia pertusa.</title>
        <authorList>
            <person name="Herrera S."/>
            <person name="Cordes E."/>
        </authorList>
    </citation>
    <scope>NUCLEOTIDE SEQUENCE</scope>
    <source>
        <strain evidence="1">USNM1676648</strain>
        <tissue evidence="1">Polyp</tissue>
    </source>
</reference>
<comment type="caution">
    <text evidence="1">The sequence shown here is derived from an EMBL/GenBank/DDBJ whole genome shotgun (WGS) entry which is preliminary data.</text>
</comment>
<accession>A0A9X0D8F1</accession>
<organism evidence="1 2">
    <name type="scientific">Desmophyllum pertusum</name>
    <dbReference type="NCBI Taxonomy" id="174260"/>
    <lineage>
        <taxon>Eukaryota</taxon>
        <taxon>Metazoa</taxon>
        <taxon>Cnidaria</taxon>
        <taxon>Anthozoa</taxon>
        <taxon>Hexacorallia</taxon>
        <taxon>Scleractinia</taxon>
        <taxon>Caryophylliina</taxon>
        <taxon>Caryophylliidae</taxon>
        <taxon>Desmophyllum</taxon>
    </lineage>
</organism>
<keyword evidence="2" id="KW-1185">Reference proteome</keyword>